<dbReference type="OrthoDB" id="433457at2759"/>
<dbReference type="InterPro" id="IPR004871">
    <property type="entry name" value="RSE1/DDB1/CPSF1_C"/>
</dbReference>
<keyword evidence="4" id="KW-0539">Nucleus</keyword>
<evidence type="ECO:0000256" key="1">
    <source>
        <dbReference type="ARBA" id="ARBA00004123"/>
    </source>
</evidence>
<organism evidence="8">
    <name type="scientific">Pseudogymnoascus destructans</name>
    <dbReference type="NCBI Taxonomy" id="655981"/>
    <lineage>
        <taxon>Eukaryota</taxon>
        <taxon>Fungi</taxon>
        <taxon>Dikarya</taxon>
        <taxon>Ascomycota</taxon>
        <taxon>Pezizomycotina</taxon>
        <taxon>Leotiomycetes</taxon>
        <taxon>Thelebolales</taxon>
        <taxon>Thelebolaceae</taxon>
        <taxon>Pseudogymnoascus</taxon>
    </lineage>
</organism>
<dbReference type="Gene3D" id="1.10.150.910">
    <property type="match status" value="1"/>
</dbReference>
<evidence type="ECO:0000259" key="7">
    <source>
        <dbReference type="Pfam" id="PF23726"/>
    </source>
</evidence>
<dbReference type="AlphaFoldDB" id="A0A177A271"/>
<dbReference type="PANTHER" id="PTHR10644">
    <property type="entry name" value="DNA REPAIR/RNA PROCESSING CPSF FAMILY"/>
    <property type="match status" value="1"/>
</dbReference>
<feature type="domain" description="RSE1/DDB1/CPSF1 second beta-propeller" evidence="7">
    <location>
        <begin position="426"/>
        <end position="739"/>
    </location>
</feature>
<reference evidence="8" key="1">
    <citation type="submission" date="2016-03" db="EMBL/GenBank/DDBJ databases">
        <title>Updated assembly of Pseudogymnoascus destructans, the fungus causing white-nose syndrome of bats.</title>
        <authorList>
            <person name="Palmer J.M."/>
            <person name="Drees K.P."/>
            <person name="Foster J.T."/>
            <person name="Lindner D.L."/>
        </authorList>
    </citation>
    <scope>NUCLEOTIDE SEQUENCE [LARGE SCALE GENOMIC DNA]</scope>
    <source>
        <strain evidence="8">20631-21</strain>
    </source>
</reference>
<gene>
    <name evidence="8" type="ORF">VC83_06694</name>
</gene>
<feature type="domain" description="RSE1/DDB1/CPSF1 first beta-propeller" evidence="6">
    <location>
        <begin position="12"/>
        <end position="371"/>
    </location>
</feature>
<dbReference type="InterPro" id="IPR050358">
    <property type="entry name" value="RSE1/DDB1/CFT1"/>
</dbReference>
<dbReference type="EMBL" id="KV441404">
    <property type="protein sequence ID" value="OAF56276.1"/>
    <property type="molecule type" value="Genomic_DNA"/>
</dbReference>
<name>A0A177A271_9PEZI</name>
<evidence type="ECO:0000259" key="5">
    <source>
        <dbReference type="Pfam" id="PF03178"/>
    </source>
</evidence>
<dbReference type="GeneID" id="36289750"/>
<dbReference type="Proteomes" id="UP000077154">
    <property type="component" value="Unassembled WGS sequence"/>
</dbReference>
<dbReference type="GO" id="GO:0005634">
    <property type="term" value="C:nucleus"/>
    <property type="evidence" value="ECO:0007669"/>
    <property type="project" value="UniProtKB-SubCell"/>
</dbReference>
<dbReference type="VEuPathDB" id="FungiDB:GMDG_03874"/>
<dbReference type="Gene3D" id="2.130.10.10">
    <property type="entry name" value="YVTN repeat-like/Quinoprotein amine dehydrogenase"/>
    <property type="match status" value="3"/>
</dbReference>
<dbReference type="RefSeq" id="XP_024321572.1">
    <property type="nucleotide sequence ID" value="XM_024470284.1"/>
</dbReference>
<comment type="similarity">
    <text evidence="2">Belongs to the DDB1 family.</text>
</comment>
<protein>
    <recommendedName>
        <fullName evidence="3">DNA damage-binding protein 1</fullName>
    </recommendedName>
</protein>
<dbReference type="InterPro" id="IPR011047">
    <property type="entry name" value="Quinoprotein_ADH-like_sf"/>
</dbReference>
<evidence type="ECO:0000259" key="6">
    <source>
        <dbReference type="Pfam" id="PF10433"/>
    </source>
</evidence>
<comment type="subcellular location">
    <subcellularLocation>
        <location evidence="1">Nucleus</location>
    </subcellularLocation>
</comment>
<dbReference type="GO" id="GO:0003676">
    <property type="term" value="F:nucleic acid binding"/>
    <property type="evidence" value="ECO:0007669"/>
    <property type="project" value="InterPro"/>
</dbReference>
<proteinExistence type="inferred from homology"/>
<dbReference type="Pfam" id="PF03178">
    <property type="entry name" value="CPSF_A"/>
    <property type="match status" value="1"/>
</dbReference>
<dbReference type="InterPro" id="IPR015943">
    <property type="entry name" value="WD40/YVTN_repeat-like_dom_sf"/>
</dbReference>
<evidence type="ECO:0000256" key="4">
    <source>
        <dbReference type="ARBA" id="ARBA00023242"/>
    </source>
</evidence>
<dbReference type="InterPro" id="IPR058543">
    <property type="entry name" value="Beta-prop_RSE1/DDB1/CPSF1_2nd"/>
</dbReference>
<dbReference type="Pfam" id="PF10433">
    <property type="entry name" value="Beta-prop_RSE1_1st"/>
    <property type="match status" value="1"/>
</dbReference>
<evidence type="ECO:0000256" key="2">
    <source>
        <dbReference type="ARBA" id="ARBA00007453"/>
    </source>
</evidence>
<accession>A0A177A271</accession>
<feature type="domain" description="RSE1/DDB1/CPSF1 C-terminal" evidence="5">
    <location>
        <begin position="786"/>
        <end position="1108"/>
    </location>
</feature>
<evidence type="ECO:0000256" key="3">
    <source>
        <dbReference type="ARBA" id="ARBA00014577"/>
    </source>
</evidence>
<dbReference type="eggNOG" id="KOG1897">
    <property type="taxonomic scope" value="Eukaryota"/>
</dbReference>
<dbReference type="FunFam" id="2.130.10.10:FF:000629">
    <property type="entry name" value="UV-damaged DNA binding protein"/>
    <property type="match status" value="1"/>
</dbReference>
<evidence type="ECO:0000313" key="8">
    <source>
        <dbReference type="EMBL" id="OAF56276.1"/>
    </source>
</evidence>
<dbReference type="SUPFAM" id="SSF50998">
    <property type="entry name" value="Quinoprotein alcohol dehydrogenase-like"/>
    <property type="match status" value="1"/>
</dbReference>
<sequence>MSYVVPIHRPSSVRHALSLNLLDPDSTCLVVAKSNRLEIWTSTPTGLQLAHTRTLHARITMLAAIRPPTSCTAHLFVGTTRAHYFTLAWDAATRRLETVHAFVDASEKHMRDAAGGERCAVDPSGRQLCLSLFEGVLSFVKVMKPRKVAAAGSYLDDPEQIRITELFVRATVFLHTESTSPKVALLYQDGRDRVGLATYRVTDGRGQYGGFDPRKAREDELGVEVGASHLIPVPKGEGVQRRYVVRNNASLKAQLGGVIVVGETRMLYLDDESKATVEHVLDEASIFVAWTAYDGLRYLLGDEYGWLHLLTLVVDAEVVTGMTIKKFVRISRPSTMVCLEDDLLFIGSHDGDSQVLKLDLDAKVAEVVQTLDNIAPIVDFTVMDMGSRSEEARANEFSSGQARIVTGSGAFQEGSLRSVRSGVGLEDIGQLGEMDNIKGLYTLQTNNSEFHDTLVISFSTETRVFRFDSEGEVEEVEEFLGLSFEEHTLLAANVSNGRILQITPSKALLIDSESGVAVASWQPAPGEIITAASTNEDYALLSADGKSLISLNLDNDLSEIARQDFGDTDQVACVDVPNTETPIGLVGLWQSGSVSIIDLRTLHPIQGDTLRNDDTAAVPRSMVLAQILPKTFGPTLLVAMSDGVVHSYSVTPCTFALTNRKSVVLGTQQANLRVLPRAGGLMNVFATCEHSSLIYSSEGRIIYSAVTAEDATFICPFNAAAYPDAIVVATASEIKISQIDTERRTHVRTLPMGETVRRVTYSPSEKVFGLGAIKRELIDGEEVIESSFRLVDEIVFSELGKPFQLGTSQGEELVEAVIRAPLPNTYGTPQERFIVGTSFLDDNPGLSYRGRILVFGVDSSRNPYKIAEYKVKGACRCLGVIDGKIVAALVKTIVVFEYTELSGTSARIEKVASYRTSTCPVDLAIEGNTIAVADLMKSVSLVEYRAGTSGEAPTLVEVARHFQSVWATAVAHVDEGWLEADADGNLIVLRRNEAAVTFEDRKKMEVTGEFHLGEQVNRIRKIRVDASEGATVVPRAFLATTEGSLFLYGSVAPASQDLLLRLQQRLAENVETPGNIPFTTYRSFRNAERETEEPYRFIDGELIERFLDLDEERQEVVCKGLAKVEEVRDLVEELRRMH</sequence>
<dbReference type="Pfam" id="PF23726">
    <property type="entry name" value="Beta-prop_RSE1_2nd"/>
    <property type="match status" value="1"/>
</dbReference>
<dbReference type="InterPro" id="IPR018846">
    <property type="entry name" value="Beta-prop_RSE1/DDB1/CPSF1_1st"/>
</dbReference>